<accession>A0A1Y1VTB7</accession>
<dbReference type="RefSeq" id="XP_040739213.1">
    <property type="nucleotide sequence ID" value="XM_040891638.1"/>
</dbReference>
<organism evidence="2 3">
    <name type="scientific">Linderina pennispora</name>
    <dbReference type="NCBI Taxonomy" id="61395"/>
    <lineage>
        <taxon>Eukaryota</taxon>
        <taxon>Fungi</taxon>
        <taxon>Fungi incertae sedis</taxon>
        <taxon>Zoopagomycota</taxon>
        <taxon>Kickxellomycotina</taxon>
        <taxon>Kickxellomycetes</taxon>
        <taxon>Kickxellales</taxon>
        <taxon>Kickxellaceae</taxon>
        <taxon>Linderina</taxon>
    </lineage>
</organism>
<evidence type="ECO:0000313" key="2">
    <source>
        <dbReference type="EMBL" id="ORX64255.1"/>
    </source>
</evidence>
<protein>
    <submittedName>
        <fullName evidence="2">Uncharacterized protein</fullName>
    </submittedName>
</protein>
<dbReference type="AlphaFoldDB" id="A0A1Y1VTB7"/>
<dbReference type="Proteomes" id="UP000193922">
    <property type="component" value="Unassembled WGS sequence"/>
</dbReference>
<evidence type="ECO:0000256" key="1">
    <source>
        <dbReference type="SAM" id="Phobius"/>
    </source>
</evidence>
<evidence type="ECO:0000313" key="3">
    <source>
        <dbReference type="Proteomes" id="UP000193922"/>
    </source>
</evidence>
<gene>
    <name evidence="2" type="ORF">DL89DRAFT_41571</name>
</gene>
<keyword evidence="1" id="KW-0472">Membrane</keyword>
<reference evidence="2 3" key="1">
    <citation type="submission" date="2016-07" db="EMBL/GenBank/DDBJ databases">
        <title>Pervasive Adenine N6-methylation of Active Genes in Fungi.</title>
        <authorList>
            <consortium name="DOE Joint Genome Institute"/>
            <person name="Mondo S.J."/>
            <person name="Dannebaum R.O."/>
            <person name="Kuo R.C."/>
            <person name="Labutti K."/>
            <person name="Haridas S."/>
            <person name="Kuo A."/>
            <person name="Salamov A."/>
            <person name="Ahrendt S.R."/>
            <person name="Lipzen A."/>
            <person name="Sullivan W."/>
            <person name="Andreopoulos W.B."/>
            <person name="Clum A."/>
            <person name="Lindquist E."/>
            <person name="Daum C."/>
            <person name="Ramamoorthy G.K."/>
            <person name="Gryganskyi A."/>
            <person name="Culley D."/>
            <person name="Magnuson J.K."/>
            <person name="James T.Y."/>
            <person name="O'Malley M.A."/>
            <person name="Stajich J.E."/>
            <person name="Spatafora J.W."/>
            <person name="Visel A."/>
            <person name="Grigoriev I.V."/>
        </authorList>
    </citation>
    <scope>NUCLEOTIDE SEQUENCE [LARGE SCALE GENOMIC DNA]</scope>
    <source>
        <strain evidence="2 3">ATCC 12442</strain>
    </source>
</reference>
<keyword evidence="3" id="KW-1185">Reference proteome</keyword>
<keyword evidence="1" id="KW-1133">Transmembrane helix</keyword>
<keyword evidence="1" id="KW-0812">Transmembrane</keyword>
<dbReference type="GeneID" id="63808286"/>
<proteinExistence type="predicted"/>
<sequence length="135" mass="14987">MHSVFVGLQQICMHDRDAANKHILAEYLGEGLWYPRAKRYRSAEEPACLGILPGVKNNNSHHRLPSLSILALLFLSPLLFLSSLLMRLAIISLTYLLLAVAESRGGFRRGPGAHGQAFRFSPDSFGCKHCVLVDE</sequence>
<feature type="transmembrane region" description="Helical" evidence="1">
    <location>
        <begin position="67"/>
        <end position="100"/>
    </location>
</feature>
<name>A0A1Y1VTB7_9FUNG</name>
<dbReference type="EMBL" id="MCFD01000110">
    <property type="protein sequence ID" value="ORX64255.1"/>
    <property type="molecule type" value="Genomic_DNA"/>
</dbReference>
<comment type="caution">
    <text evidence="2">The sequence shown here is derived from an EMBL/GenBank/DDBJ whole genome shotgun (WGS) entry which is preliminary data.</text>
</comment>